<dbReference type="Pfam" id="PF07282">
    <property type="entry name" value="Cas12f1-like_TNB"/>
    <property type="match status" value="1"/>
</dbReference>
<sequence>MSSLERTLVRQFEMPNETDRVSLDRMCSSYGFVASKFLFAFQTRELRGEVRDFRAFRNKLVAALSKKPVEFNQRLADLRTNGKAAEANLLTLLRELKETSGPHLQVRHWKLALEETSKMALTHWKSVIAEAKKKLAHTLKHFNDQDRHYACWLLCGVNRQFFELLDGRIPVPNPEVSFDRNYCLSYDRPLSSKALRSIAGVVRRTVNKVRRDSVCYPRTQAFHNRIDFDASCYTVRSTEDAQFLELMSLQPGKRISLRLKGRSKIRGTLQLIRDTAGTYSLRVYVPQQCEEKRKTGTVIGIDLGYTEMMATSEQELLGTDLGQYFSAISDKRRKNSEGRNRMHSLFRNLLKKPNKDNLAKAERIRKHNLGRKKQRARYIRDIGVIKTIVNRELNLLFTRKTNPIKQIVVEDLSARMKVHFGKKWNRRLSGWMRGYLQERIRYKAKKHGIEVSEVNPAYSSRECPRCHCTDKKNRYGNSFKCSLCGYHGHADLVASLNILGRLGDKEIRIGMSPSRVKAVLDGRYVGWKSLNHTVSDKISGEARVVDESPRSASSKSELRSNVQVCTASR</sequence>
<feature type="domain" description="Cas12f1-like TNB" evidence="3">
    <location>
        <begin position="435"/>
        <end position="498"/>
    </location>
</feature>
<accession>F3QM45</accession>
<evidence type="ECO:0000256" key="2">
    <source>
        <dbReference type="SAM" id="MobiDB-lite"/>
    </source>
</evidence>
<feature type="compositionally biased region" description="Polar residues" evidence="2">
    <location>
        <begin position="550"/>
        <end position="569"/>
    </location>
</feature>
<dbReference type="NCBIfam" id="NF040570">
    <property type="entry name" value="guided_TnpB"/>
    <property type="match status" value="1"/>
</dbReference>
<dbReference type="GO" id="GO:0003677">
    <property type="term" value="F:DNA binding"/>
    <property type="evidence" value="ECO:0007669"/>
    <property type="project" value="UniProtKB-KW"/>
</dbReference>
<dbReference type="AlphaFoldDB" id="F3QM45"/>
<dbReference type="InterPro" id="IPR010095">
    <property type="entry name" value="Cas12f1-like_TNB"/>
</dbReference>
<dbReference type="HOGENOM" id="CLU_478850_0_0_4"/>
<comment type="caution">
    <text evidence="4">The sequence shown here is derived from an EMBL/GenBank/DDBJ whole genome shotgun (WGS) entry which is preliminary data.</text>
</comment>
<name>F3QM45_9BURK</name>
<dbReference type="Proteomes" id="UP000005156">
    <property type="component" value="Unassembled WGS sequence"/>
</dbReference>
<keyword evidence="5" id="KW-1185">Reference proteome</keyword>
<proteinExistence type="predicted"/>
<gene>
    <name evidence="4" type="ORF">HMPREF9439_02022</name>
</gene>
<dbReference type="EMBL" id="AFBP01000070">
    <property type="protein sequence ID" value="EGG52352.1"/>
    <property type="molecule type" value="Genomic_DNA"/>
</dbReference>
<organism evidence="4 5">
    <name type="scientific">Parasutterella excrementihominis YIT 11859</name>
    <dbReference type="NCBI Taxonomy" id="762966"/>
    <lineage>
        <taxon>Bacteria</taxon>
        <taxon>Pseudomonadati</taxon>
        <taxon>Pseudomonadota</taxon>
        <taxon>Betaproteobacteria</taxon>
        <taxon>Burkholderiales</taxon>
        <taxon>Sutterellaceae</taxon>
        <taxon>Parasutterella</taxon>
    </lineage>
</organism>
<dbReference type="eggNOG" id="COG0675">
    <property type="taxonomic scope" value="Bacteria"/>
</dbReference>
<keyword evidence="1" id="KW-0238">DNA-binding</keyword>
<dbReference type="OrthoDB" id="9152049at2"/>
<protein>
    <submittedName>
        <fullName evidence="4">Transposase, IS605 OrfB family</fullName>
    </submittedName>
</protein>
<dbReference type="NCBIfam" id="TIGR01766">
    <property type="entry name" value="IS200/IS605 family accessory protein TnpB-like domain"/>
    <property type="match status" value="1"/>
</dbReference>
<evidence type="ECO:0000256" key="1">
    <source>
        <dbReference type="ARBA" id="ARBA00023125"/>
    </source>
</evidence>
<evidence type="ECO:0000259" key="3">
    <source>
        <dbReference type="Pfam" id="PF07282"/>
    </source>
</evidence>
<reference evidence="4 5" key="1">
    <citation type="submission" date="2011-02" db="EMBL/GenBank/DDBJ databases">
        <authorList>
            <person name="Weinstock G."/>
            <person name="Sodergren E."/>
            <person name="Clifton S."/>
            <person name="Fulton L."/>
            <person name="Fulton B."/>
            <person name="Courtney L."/>
            <person name="Fronick C."/>
            <person name="Harrison M."/>
            <person name="Strong C."/>
            <person name="Farmer C."/>
            <person name="Delahaunty K."/>
            <person name="Markovic C."/>
            <person name="Hall O."/>
            <person name="Minx P."/>
            <person name="Tomlinson C."/>
            <person name="Mitreva M."/>
            <person name="Hou S."/>
            <person name="Chen J."/>
            <person name="Wollam A."/>
            <person name="Pepin K.H."/>
            <person name="Johnson M."/>
            <person name="Bhonagiri V."/>
            <person name="Zhang X."/>
            <person name="Suruliraj S."/>
            <person name="Warren W."/>
            <person name="Chinwalla A."/>
            <person name="Mardis E.R."/>
            <person name="Wilson R.K."/>
        </authorList>
    </citation>
    <scope>NUCLEOTIDE SEQUENCE [LARGE SCALE GENOMIC DNA]</scope>
    <source>
        <strain evidence="4 5">YIT 11859</strain>
    </source>
</reference>
<evidence type="ECO:0000313" key="5">
    <source>
        <dbReference type="Proteomes" id="UP000005156"/>
    </source>
</evidence>
<evidence type="ECO:0000313" key="4">
    <source>
        <dbReference type="EMBL" id="EGG52352.1"/>
    </source>
</evidence>
<feature type="region of interest" description="Disordered" evidence="2">
    <location>
        <begin position="545"/>
        <end position="569"/>
    </location>
</feature>